<comment type="caution">
    <text evidence="2">The sequence shown here is derived from an EMBL/GenBank/DDBJ whole genome shotgun (WGS) entry which is preliminary data.</text>
</comment>
<dbReference type="Pfam" id="PF03479">
    <property type="entry name" value="PCC"/>
    <property type="match status" value="1"/>
</dbReference>
<name>A0ABU2HX58_9RHOB</name>
<reference evidence="3" key="1">
    <citation type="submission" date="2023-07" db="EMBL/GenBank/DDBJ databases">
        <title>Paracoccus sp. MBLB3053 whole genome sequence.</title>
        <authorList>
            <person name="Hwang C.Y."/>
            <person name="Cho E.-S."/>
            <person name="Seo M.-J."/>
        </authorList>
    </citation>
    <scope>NUCLEOTIDE SEQUENCE [LARGE SCALE GENOMIC DNA]</scope>
    <source>
        <strain evidence="3">MBLB3053</strain>
    </source>
</reference>
<evidence type="ECO:0000259" key="1">
    <source>
        <dbReference type="PROSITE" id="PS51742"/>
    </source>
</evidence>
<dbReference type="CDD" id="cd11378">
    <property type="entry name" value="DUF296"/>
    <property type="match status" value="1"/>
</dbReference>
<dbReference type="PROSITE" id="PS51742">
    <property type="entry name" value="PPC"/>
    <property type="match status" value="1"/>
</dbReference>
<dbReference type="InterPro" id="IPR005175">
    <property type="entry name" value="PPC_dom"/>
</dbReference>
<dbReference type="SUPFAM" id="SSF117856">
    <property type="entry name" value="AF0104/ALDC/Ptd012-like"/>
    <property type="match status" value="1"/>
</dbReference>
<proteinExistence type="predicted"/>
<protein>
    <submittedName>
        <fullName evidence="2">DUF296 domain-containing protein</fullName>
    </submittedName>
</protein>
<dbReference type="Proteomes" id="UP001269144">
    <property type="component" value="Unassembled WGS sequence"/>
</dbReference>
<keyword evidence="3" id="KW-1185">Reference proteome</keyword>
<organism evidence="2 3">
    <name type="scientific">Paracoccus aurantius</name>
    <dbReference type="NCBI Taxonomy" id="3073814"/>
    <lineage>
        <taxon>Bacteria</taxon>
        <taxon>Pseudomonadati</taxon>
        <taxon>Pseudomonadota</taxon>
        <taxon>Alphaproteobacteria</taxon>
        <taxon>Rhodobacterales</taxon>
        <taxon>Paracoccaceae</taxon>
        <taxon>Paracoccus</taxon>
    </lineage>
</organism>
<evidence type="ECO:0000313" key="3">
    <source>
        <dbReference type="Proteomes" id="UP001269144"/>
    </source>
</evidence>
<dbReference type="RefSeq" id="WP_311162325.1">
    <property type="nucleotide sequence ID" value="NZ_JAVQLW010000004.1"/>
</dbReference>
<gene>
    <name evidence="2" type="ORF">RGQ15_18870</name>
</gene>
<evidence type="ECO:0000313" key="2">
    <source>
        <dbReference type="EMBL" id="MDS9469633.1"/>
    </source>
</evidence>
<sequence>MILESGDEVMSCLQDFAEKNGLNAASFKAIGAFETATLAFFDWSSKAYLPIRVDEQTEVASFTGDIARAPRANPQYMFTRSWGGETEAPWQVI</sequence>
<dbReference type="EMBL" id="JAVQLW010000004">
    <property type="protein sequence ID" value="MDS9469633.1"/>
    <property type="molecule type" value="Genomic_DNA"/>
</dbReference>
<feature type="domain" description="PPC" evidence="1">
    <location>
        <begin position="1"/>
        <end position="93"/>
    </location>
</feature>
<dbReference type="Gene3D" id="3.30.1330.80">
    <property type="entry name" value="Hypothetical protein, similar to alpha- acetolactate decarboxylase, domain 2"/>
    <property type="match status" value="1"/>
</dbReference>
<accession>A0ABU2HX58</accession>